<evidence type="ECO:0000313" key="2">
    <source>
        <dbReference type="EMBL" id="GLX80529.1"/>
    </source>
</evidence>
<gene>
    <name evidence="2" type="ORF">tinsulaeT_38690</name>
</gene>
<name>A0ABQ6GZ58_9GAMM</name>
<comment type="caution">
    <text evidence="2">The sequence shown here is derived from an EMBL/GenBank/DDBJ whole genome shotgun (WGS) entry which is preliminary data.</text>
</comment>
<evidence type="ECO:0000256" key="1">
    <source>
        <dbReference type="SAM" id="Phobius"/>
    </source>
</evidence>
<keyword evidence="1" id="KW-0472">Membrane</keyword>
<evidence type="ECO:0008006" key="4">
    <source>
        <dbReference type="Google" id="ProtNLM"/>
    </source>
</evidence>
<organism evidence="2 3">
    <name type="scientific">Thalassotalea insulae</name>
    <dbReference type="NCBI Taxonomy" id="2056778"/>
    <lineage>
        <taxon>Bacteria</taxon>
        <taxon>Pseudomonadati</taxon>
        <taxon>Pseudomonadota</taxon>
        <taxon>Gammaproteobacteria</taxon>
        <taxon>Alteromonadales</taxon>
        <taxon>Colwelliaceae</taxon>
        <taxon>Thalassotalea</taxon>
    </lineage>
</organism>
<dbReference type="Proteomes" id="UP001157186">
    <property type="component" value="Unassembled WGS sequence"/>
</dbReference>
<feature type="transmembrane region" description="Helical" evidence="1">
    <location>
        <begin position="36"/>
        <end position="56"/>
    </location>
</feature>
<feature type="transmembrane region" description="Helical" evidence="1">
    <location>
        <begin position="12"/>
        <end position="30"/>
    </location>
</feature>
<keyword evidence="3" id="KW-1185">Reference proteome</keyword>
<evidence type="ECO:0000313" key="3">
    <source>
        <dbReference type="Proteomes" id="UP001157186"/>
    </source>
</evidence>
<protein>
    <recommendedName>
        <fullName evidence="4">5-bromo-4-chloroindolyl phosphate hydrolysis protein</fullName>
    </recommendedName>
</protein>
<accession>A0ABQ6GZ58</accession>
<sequence>MSQGWFGVKFKTISILVGVSLAAFLAAFFLPTTEVMKGIIASPGILGLLGVLYQLMRDEAAYERNLKIQSQQQIFGLGATSHMANKVFDKHVEFCEKYLAEVYEISNKLFREGPIKEAVHFANGLYSLKLEYAAWITDDISDLLFPFEQALRELGASKGFIDSTISDERYDQERQKRISQVHEDYLKILNLSKDKKPHPDMAVESIVRKARSILDLDELVWLRKQIIVQAKANFET</sequence>
<keyword evidence="1" id="KW-1133">Transmembrane helix</keyword>
<reference evidence="2 3" key="1">
    <citation type="submission" date="2023-03" db="EMBL/GenBank/DDBJ databases">
        <title>Draft genome sequence of Thalassotalea insulae KCTC 62186T.</title>
        <authorList>
            <person name="Sawabe T."/>
        </authorList>
    </citation>
    <scope>NUCLEOTIDE SEQUENCE [LARGE SCALE GENOMIC DNA]</scope>
    <source>
        <strain evidence="2 3">KCTC 62186</strain>
    </source>
</reference>
<dbReference type="EMBL" id="BSST01000001">
    <property type="protein sequence ID" value="GLX80529.1"/>
    <property type="molecule type" value="Genomic_DNA"/>
</dbReference>
<keyword evidence="1" id="KW-0812">Transmembrane</keyword>
<proteinExistence type="predicted"/>